<feature type="region of interest" description="Disordered" evidence="1">
    <location>
        <begin position="217"/>
        <end position="260"/>
    </location>
</feature>
<evidence type="ECO:0000313" key="2">
    <source>
        <dbReference type="EMBL" id="CAK9224457.1"/>
    </source>
</evidence>
<feature type="compositionally biased region" description="Basic and acidic residues" evidence="1">
    <location>
        <begin position="237"/>
        <end position="249"/>
    </location>
</feature>
<evidence type="ECO:0000313" key="3">
    <source>
        <dbReference type="Proteomes" id="UP001497512"/>
    </source>
</evidence>
<feature type="compositionally biased region" description="Polar residues" evidence="1">
    <location>
        <begin position="224"/>
        <end position="236"/>
    </location>
</feature>
<feature type="compositionally biased region" description="Basic and acidic residues" evidence="1">
    <location>
        <begin position="1"/>
        <end position="12"/>
    </location>
</feature>
<dbReference type="Proteomes" id="UP001497512">
    <property type="component" value="Chromosome 4"/>
</dbReference>
<keyword evidence="3" id="KW-1185">Reference proteome</keyword>
<name>A0ABP0ULG0_9BRYO</name>
<accession>A0ABP0ULG0</accession>
<sequence length="400" mass="44253">MEMALKKQELRRPPKLRLRQIPVSNNSHVSEYKGGKQQHGHHHCHQQHDQHSNVSQWLEEHTTPQTRHNFDEPVTTTLSTGSAHPACVAKEEERDNTSVIEAEQALSIPNNGPFTRVPAPWFGRSKTDVSDHLRMLPPMHPNPNICAPSYGHQSTVITDNKQQPLDPNLPSIISHWWEDRPGTAKLAVPPQYVNATDLRAALPRWLPRSLRQKHLSAAELEQPKLTSDNTRCGSRTSRSEASDIQDSAKPRGIRSSTSRRPCTVPCILQTNGGATASDPLSANPPCETGQSARLSISSQDASTATETPRASTGAGSSHQDASTATETPCPSVIISNPQKSKDRTVDAYKHMNPYCLATQKVWESHLNPTKTHTEQMCEKLQSGMRTSLRKGQQRAYAKSC</sequence>
<reference evidence="2" key="1">
    <citation type="submission" date="2024-02" db="EMBL/GenBank/DDBJ databases">
        <authorList>
            <consortium name="ELIXIR-Norway"/>
            <consortium name="Elixir Norway"/>
        </authorList>
    </citation>
    <scope>NUCLEOTIDE SEQUENCE</scope>
</reference>
<feature type="region of interest" description="Disordered" evidence="1">
    <location>
        <begin position="31"/>
        <end position="61"/>
    </location>
</feature>
<protein>
    <submittedName>
        <fullName evidence="2">Uncharacterized protein</fullName>
    </submittedName>
</protein>
<feature type="region of interest" description="Disordered" evidence="1">
    <location>
        <begin position="273"/>
        <end position="340"/>
    </location>
</feature>
<feature type="compositionally biased region" description="Basic residues" evidence="1">
    <location>
        <begin position="36"/>
        <end position="45"/>
    </location>
</feature>
<organism evidence="2 3">
    <name type="scientific">Sphagnum troendelagicum</name>
    <dbReference type="NCBI Taxonomy" id="128251"/>
    <lineage>
        <taxon>Eukaryota</taxon>
        <taxon>Viridiplantae</taxon>
        <taxon>Streptophyta</taxon>
        <taxon>Embryophyta</taxon>
        <taxon>Bryophyta</taxon>
        <taxon>Sphagnophytina</taxon>
        <taxon>Sphagnopsida</taxon>
        <taxon>Sphagnales</taxon>
        <taxon>Sphagnaceae</taxon>
        <taxon>Sphagnum</taxon>
    </lineage>
</organism>
<proteinExistence type="predicted"/>
<gene>
    <name evidence="2" type="ORF">CSSPTR1EN2_LOCUS17341</name>
</gene>
<feature type="region of interest" description="Disordered" evidence="1">
    <location>
        <begin position="1"/>
        <end position="20"/>
    </location>
</feature>
<evidence type="ECO:0000256" key="1">
    <source>
        <dbReference type="SAM" id="MobiDB-lite"/>
    </source>
</evidence>
<feature type="compositionally biased region" description="Polar residues" evidence="1">
    <location>
        <begin position="288"/>
        <end position="338"/>
    </location>
</feature>
<dbReference type="EMBL" id="OZ019896">
    <property type="protein sequence ID" value="CAK9224457.1"/>
    <property type="molecule type" value="Genomic_DNA"/>
</dbReference>